<protein>
    <submittedName>
        <fullName evidence="1">36538_t:CDS:1</fullName>
    </submittedName>
</protein>
<gene>
    <name evidence="1" type="ORF">RPERSI_LOCUS32239</name>
</gene>
<evidence type="ECO:0000313" key="1">
    <source>
        <dbReference type="EMBL" id="CAG8842266.1"/>
    </source>
</evidence>
<evidence type="ECO:0000313" key="2">
    <source>
        <dbReference type="Proteomes" id="UP000789920"/>
    </source>
</evidence>
<feature type="non-terminal residue" evidence="1">
    <location>
        <position position="1"/>
    </location>
</feature>
<dbReference type="EMBL" id="CAJVQC010133573">
    <property type="protein sequence ID" value="CAG8842266.1"/>
    <property type="molecule type" value="Genomic_DNA"/>
</dbReference>
<keyword evidence="2" id="KW-1185">Reference proteome</keyword>
<feature type="non-terminal residue" evidence="1">
    <location>
        <position position="56"/>
    </location>
</feature>
<name>A0ACA9SK48_9GLOM</name>
<accession>A0ACA9SK48</accession>
<dbReference type="Proteomes" id="UP000789920">
    <property type="component" value="Unassembled WGS sequence"/>
</dbReference>
<reference evidence="1" key="1">
    <citation type="submission" date="2021-06" db="EMBL/GenBank/DDBJ databases">
        <authorList>
            <person name="Kallberg Y."/>
            <person name="Tangrot J."/>
            <person name="Rosling A."/>
        </authorList>
    </citation>
    <scope>NUCLEOTIDE SEQUENCE</scope>
    <source>
        <strain evidence="1">MA461A</strain>
    </source>
</reference>
<comment type="caution">
    <text evidence="1">The sequence shown here is derived from an EMBL/GenBank/DDBJ whole genome shotgun (WGS) entry which is preliminary data.</text>
</comment>
<organism evidence="1 2">
    <name type="scientific">Racocetra persica</name>
    <dbReference type="NCBI Taxonomy" id="160502"/>
    <lineage>
        <taxon>Eukaryota</taxon>
        <taxon>Fungi</taxon>
        <taxon>Fungi incertae sedis</taxon>
        <taxon>Mucoromycota</taxon>
        <taxon>Glomeromycotina</taxon>
        <taxon>Glomeromycetes</taxon>
        <taxon>Diversisporales</taxon>
        <taxon>Gigasporaceae</taxon>
        <taxon>Racocetra</taxon>
    </lineage>
</organism>
<sequence length="56" mass="6789">LAVIYIFNNINGTESLIIYYRNAKLLCTEIEFVIDGIGYYRPWFWFDTTNYIQDFH</sequence>
<proteinExistence type="predicted"/>